<dbReference type="GO" id="GO:0006303">
    <property type="term" value="P:double-strand break repair via nonhomologous end joining"/>
    <property type="evidence" value="ECO:0007669"/>
    <property type="project" value="InterPro"/>
</dbReference>
<dbReference type="SUPFAM" id="SSF49785">
    <property type="entry name" value="Galactose-binding domain-like"/>
    <property type="match status" value="1"/>
</dbReference>
<evidence type="ECO:0000256" key="2">
    <source>
        <dbReference type="ARBA" id="ARBA00004286"/>
    </source>
</evidence>
<dbReference type="InterPro" id="IPR002706">
    <property type="entry name" value="Xrcc1_N"/>
</dbReference>
<feature type="region of interest" description="Disordered" evidence="15">
    <location>
        <begin position="213"/>
        <end position="300"/>
    </location>
</feature>
<organism evidence="17 18">
    <name type="scientific">Elysia crispata</name>
    <name type="common">lettuce slug</name>
    <dbReference type="NCBI Taxonomy" id="231223"/>
    <lineage>
        <taxon>Eukaryota</taxon>
        <taxon>Metazoa</taxon>
        <taxon>Spiralia</taxon>
        <taxon>Lophotrochozoa</taxon>
        <taxon>Mollusca</taxon>
        <taxon>Gastropoda</taxon>
        <taxon>Heterobranchia</taxon>
        <taxon>Euthyneura</taxon>
        <taxon>Panpulmonata</taxon>
        <taxon>Sacoglossa</taxon>
        <taxon>Placobranchoidea</taxon>
        <taxon>Plakobranchidae</taxon>
        <taxon>Elysia</taxon>
    </lineage>
</organism>
<dbReference type="FunFam" id="2.60.120.260:FF:000025">
    <property type="entry name" value="DNA repair protein XRCC1 isoform X1"/>
    <property type="match status" value="1"/>
</dbReference>
<keyword evidence="18" id="KW-1185">Reference proteome</keyword>
<feature type="region of interest" description="Disordered" evidence="15">
    <location>
        <begin position="398"/>
        <end position="534"/>
    </location>
</feature>
<name>A0AAE1DE05_9GAST</name>
<evidence type="ECO:0000256" key="12">
    <source>
        <dbReference type="ARBA" id="ARBA00064453"/>
    </source>
</evidence>
<dbReference type="InterPro" id="IPR045080">
    <property type="entry name" value="BRCT_XRCC1_rpt1"/>
</dbReference>
<keyword evidence="4" id="KW-1017">Isopeptide bond</keyword>
<dbReference type="InterPro" id="IPR036420">
    <property type="entry name" value="BRCT_dom_sf"/>
</dbReference>
<dbReference type="GO" id="GO:0005694">
    <property type="term" value="C:chromosome"/>
    <property type="evidence" value="ECO:0007669"/>
    <property type="project" value="UniProtKB-SubCell"/>
</dbReference>
<feature type="compositionally biased region" description="Basic and acidic residues" evidence="15">
    <location>
        <begin position="213"/>
        <end position="222"/>
    </location>
</feature>
<dbReference type="GO" id="GO:0000012">
    <property type="term" value="P:single strand break repair"/>
    <property type="evidence" value="ECO:0007669"/>
    <property type="project" value="InterPro"/>
</dbReference>
<comment type="function">
    <text evidence="11">Scaffold protein involved in DNA single-strand break repair by mediating the assembly of DNA break repair protein complexes. Negatively regulates ADP-ribosyltransferase activity of PARP1 during base-excision repair in order to prevent excessive PARP1 activity. Recognizes and binds poly-ADP-ribose chains: specifically binds auto-poly-ADP-ribosylated PARP1, limiting its activity.</text>
</comment>
<evidence type="ECO:0000256" key="7">
    <source>
        <dbReference type="ARBA" id="ARBA00022763"/>
    </source>
</evidence>
<feature type="compositionally biased region" description="Polar residues" evidence="15">
    <location>
        <begin position="432"/>
        <end position="450"/>
    </location>
</feature>
<dbReference type="FunFam" id="3.40.50.10190:FF:000008">
    <property type="entry name" value="X-ray repair cross complementing 1"/>
    <property type="match status" value="1"/>
</dbReference>
<dbReference type="FunFam" id="3.40.50.10190:FF:000012">
    <property type="entry name" value="X-ray repair cross complementing 1"/>
    <property type="match status" value="1"/>
</dbReference>
<evidence type="ECO:0000256" key="15">
    <source>
        <dbReference type="SAM" id="MobiDB-lite"/>
    </source>
</evidence>
<dbReference type="InterPro" id="IPR008979">
    <property type="entry name" value="Galactose-bd-like_sf"/>
</dbReference>
<evidence type="ECO:0000256" key="5">
    <source>
        <dbReference type="ARBA" id="ARBA00022553"/>
    </source>
</evidence>
<reference evidence="17" key="1">
    <citation type="journal article" date="2023" name="G3 (Bethesda)">
        <title>A reference genome for the long-term kleptoplast-retaining sea slug Elysia crispata morphotype clarki.</title>
        <authorList>
            <person name="Eastman K.E."/>
            <person name="Pendleton A.L."/>
            <person name="Shaikh M.A."/>
            <person name="Suttiyut T."/>
            <person name="Ogas R."/>
            <person name="Tomko P."/>
            <person name="Gavelis G."/>
            <person name="Widhalm J.R."/>
            <person name="Wisecaver J.H."/>
        </authorList>
    </citation>
    <scope>NUCLEOTIDE SEQUENCE</scope>
    <source>
        <strain evidence="17">ECLA1</strain>
    </source>
</reference>
<keyword evidence="3" id="KW-0158">Chromosome</keyword>
<dbReference type="PANTHER" id="PTHR11370:SF5">
    <property type="entry name" value="DNA REPAIR PROTEIN XRCC1"/>
    <property type="match status" value="1"/>
</dbReference>
<dbReference type="Proteomes" id="UP001283361">
    <property type="component" value="Unassembled WGS sequence"/>
</dbReference>
<keyword evidence="9" id="KW-0234">DNA repair</keyword>
<dbReference type="Pfam" id="PF16589">
    <property type="entry name" value="BRCT_2"/>
    <property type="match status" value="1"/>
</dbReference>
<keyword evidence="6" id="KW-0677">Repeat</keyword>
<dbReference type="AlphaFoldDB" id="A0AAE1DE05"/>
<dbReference type="GO" id="GO:0003684">
    <property type="term" value="F:damaged DNA binding"/>
    <property type="evidence" value="ECO:0007669"/>
    <property type="project" value="InterPro"/>
</dbReference>
<keyword evidence="7" id="KW-0227">DNA damage</keyword>
<dbReference type="CDD" id="cd17725">
    <property type="entry name" value="BRCT_XRCC1_rpt1"/>
    <property type="match status" value="1"/>
</dbReference>
<feature type="domain" description="BRCT" evidence="16">
    <location>
        <begin position="309"/>
        <end position="396"/>
    </location>
</feature>
<dbReference type="InterPro" id="IPR001357">
    <property type="entry name" value="BRCT_dom"/>
</dbReference>
<feature type="compositionally biased region" description="Low complexity" evidence="15">
    <location>
        <begin position="272"/>
        <end position="281"/>
    </location>
</feature>
<dbReference type="GO" id="GO:0005634">
    <property type="term" value="C:nucleus"/>
    <property type="evidence" value="ECO:0007669"/>
    <property type="project" value="UniProtKB-SubCell"/>
</dbReference>
<dbReference type="Pfam" id="PF00533">
    <property type="entry name" value="BRCT"/>
    <property type="match status" value="1"/>
</dbReference>
<dbReference type="GO" id="GO:0006284">
    <property type="term" value="P:base-excision repair"/>
    <property type="evidence" value="ECO:0007669"/>
    <property type="project" value="InterPro"/>
</dbReference>
<feature type="compositionally biased region" description="Acidic residues" evidence="15">
    <location>
        <begin position="400"/>
        <end position="411"/>
    </location>
</feature>
<feature type="domain" description="BRCT" evidence="16">
    <location>
        <begin position="535"/>
        <end position="626"/>
    </location>
</feature>
<evidence type="ECO:0000256" key="8">
    <source>
        <dbReference type="ARBA" id="ARBA00022843"/>
    </source>
</evidence>
<dbReference type="CDD" id="cd17707">
    <property type="entry name" value="BRCT_XRCC1_rpt2"/>
    <property type="match status" value="1"/>
</dbReference>
<evidence type="ECO:0000256" key="9">
    <source>
        <dbReference type="ARBA" id="ARBA00023204"/>
    </source>
</evidence>
<evidence type="ECO:0000256" key="1">
    <source>
        <dbReference type="ARBA" id="ARBA00004123"/>
    </source>
</evidence>
<gene>
    <name evidence="17" type="ORF">RRG08_018089</name>
</gene>
<feature type="compositionally biased region" description="Acidic residues" evidence="15">
    <location>
        <begin position="508"/>
        <end position="519"/>
    </location>
</feature>
<proteinExistence type="predicted"/>
<evidence type="ECO:0000256" key="10">
    <source>
        <dbReference type="ARBA" id="ARBA00023242"/>
    </source>
</evidence>
<evidence type="ECO:0000259" key="16">
    <source>
        <dbReference type="PROSITE" id="PS50172"/>
    </source>
</evidence>
<comment type="subcellular location">
    <subcellularLocation>
        <location evidence="2">Chromosome</location>
    </subcellularLocation>
    <subcellularLocation>
        <location evidence="1">Nucleus</location>
    </subcellularLocation>
</comment>
<dbReference type="SUPFAM" id="SSF52113">
    <property type="entry name" value="BRCT domain"/>
    <property type="match status" value="2"/>
</dbReference>
<evidence type="ECO:0000313" key="17">
    <source>
        <dbReference type="EMBL" id="KAK3767219.1"/>
    </source>
</evidence>
<accession>A0AAE1DE05</accession>
<evidence type="ECO:0000313" key="18">
    <source>
        <dbReference type="Proteomes" id="UP001283361"/>
    </source>
</evidence>
<evidence type="ECO:0000256" key="4">
    <source>
        <dbReference type="ARBA" id="ARBA00022499"/>
    </source>
</evidence>
<dbReference type="SMART" id="SM00292">
    <property type="entry name" value="BRCT"/>
    <property type="match status" value="2"/>
</dbReference>
<sequence length="629" mass="69331">MPDIEIQHIVSFSSADKNNPAENLLKLDGSHKWKCATPGEKTVSCVLQFTKCSQIHSIDIGNEGSAFVEVLVGKSAATADKDFEVLLVASAFMSPLDSRNGTNRTSVRMFGPDKLNNATADKKWDRVKIVCTQPFTKTSQYGLSFIKFHSPSDQKDTEVKTKKLGAFTLKPGDDEDEDNIQVGSLFANRGKADIAPTPTGAAAIRAAGRLAEQHIKTSEKNKTLLVAPTKRHAVSPPPAQAQKKSKTSSGNKSSSDTEEEAVVMKPALKKQSTSLSSTSSSSKREDDGDAASALKRSKSVPASVSSAKEFSCLMEGVVFVLSGFQNPHRGELRDKAMEMGAKYRPDWGRGCTHLICAFQNTPKYQQVSGKGKIVTKSWITDSHKMKKLLPWRKYRLGDAESPDESSEDEEEAKPIPKTKATPQRKQSHEQPKNVTSNKAAKNPPSTSRSTLPKKGVKFGSDSDRGESEEDTDDELRKAAERNKQKKAVDEPSKVSDKGKAVGSGKDEDPYDVATDEEEEHLAAKEGGDSDSGLPDLPEFFSDKHFFFYGDFESTERRLLTRYVAAYNGEEEDYMSKKVNFVVTAQKWDDNFEEALTENPGLVFVKPKWIFACHEKSKLLPYQPYIVVPH</sequence>
<evidence type="ECO:0000256" key="6">
    <source>
        <dbReference type="ARBA" id="ARBA00022737"/>
    </source>
</evidence>
<protein>
    <recommendedName>
        <fullName evidence="13">DNA repair protein XRCC1</fullName>
    </recommendedName>
    <alternativeName>
        <fullName evidence="14">X-ray repair cross-complementing protein 1</fullName>
    </alternativeName>
</protein>
<keyword evidence="8" id="KW-0832">Ubl conjugation</keyword>
<dbReference type="Gene3D" id="3.40.50.10190">
    <property type="entry name" value="BRCT domain"/>
    <property type="match status" value="2"/>
</dbReference>
<feature type="compositionally biased region" description="Basic and acidic residues" evidence="15">
    <location>
        <begin position="474"/>
        <end position="507"/>
    </location>
</feature>
<dbReference type="EMBL" id="JAWDGP010004170">
    <property type="protein sequence ID" value="KAK3767219.1"/>
    <property type="molecule type" value="Genomic_DNA"/>
</dbReference>
<dbReference type="PROSITE" id="PS50172">
    <property type="entry name" value="BRCT"/>
    <property type="match status" value="2"/>
</dbReference>
<dbReference type="PANTHER" id="PTHR11370">
    <property type="entry name" value="DNA-REPAIR PROTEIN XRCC1"/>
    <property type="match status" value="1"/>
</dbReference>
<comment type="subunit">
    <text evidence="12">Homodimer. Interacts with polynucleotide kinase (PNK), DNA polymerase-beta (POLB) and DNA ligase III (LIG3). Interacts with APTX and APLF. Interacts with APEX1; the interaction is induced by SIRT1 and increases with the acetylated form of APEX1. Interacts with (poly-ADP-ribosylated) PARP1.</text>
</comment>
<dbReference type="Pfam" id="PF01834">
    <property type="entry name" value="XRCC1_N"/>
    <property type="match status" value="1"/>
</dbReference>
<evidence type="ECO:0000256" key="13">
    <source>
        <dbReference type="ARBA" id="ARBA00068212"/>
    </source>
</evidence>
<evidence type="ECO:0000256" key="3">
    <source>
        <dbReference type="ARBA" id="ARBA00022454"/>
    </source>
</evidence>
<keyword evidence="5" id="KW-0597">Phosphoprotein</keyword>
<keyword evidence="10" id="KW-0539">Nucleus</keyword>
<dbReference type="Gene3D" id="2.60.120.260">
    <property type="entry name" value="Galactose-binding domain-like"/>
    <property type="match status" value="1"/>
</dbReference>
<evidence type="ECO:0000256" key="11">
    <source>
        <dbReference type="ARBA" id="ARBA00055460"/>
    </source>
</evidence>
<evidence type="ECO:0000256" key="14">
    <source>
        <dbReference type="ARBA" id="ARBA00079580"/>
    </source>
</evidence>
<comment type="caution">
    <text evidence="17">The sequence shown here is derived from an EMBL/GenBank/DDBJ whole genome shotgun (WGS) entry which is preliminary data.</text>
</comment>